<sequence length="155" mass="18074">MTRTRTFDDLTRGQRRKVGRGDHGEVAEELASEAYGLAHAAHEKFWYDVRAYEHDDRATKGEVKSCHRTIGDSYPEAGRFRVRRDQHRSLTVSNAHATAWYIFVLFDEDENRITLQRRRPPTVTRLVEERGGWNHAGHAEFEYQHKLPIDTVIDV</sequence>
<name>A0AAV3SZL1_9EURY</name>
<feature type="compositionally biased region" description="Basic and acidic residues" evidence="1">
    <location>
        <begin position="1"/>
        <end position="12"/>
    </location>
</feature>
<dbReference type="GeneID" id="68571963"/>
<dbReference type="EMBL" id="BAAADU010000002">
    <property type="protein sequence ID" value="GAA0648675.1"/>
    <property type="molecule type" value="Genomic_DNA"/>
</dbReference>
<evidence type="ECO:0000313" key="2">
    <source>
        <dbReference type="EMBL" id="GAA0648675.1"/>
    </source>
</evidence>
<evidence type="ECO:0000256" key="1">
    <source>
        <dbReference type="SAM" id="MobiDB-lite"/>
    </source>
</evidence>
<proteinExistence type="predicted"/>
<organism evidence="2 3">
    <name type="scientific">Salarchaeum japonicum</name>
    <dbReference type="NCBI Taxonomy" id="555573"/>
    <lineage>
        <taxon>Archaea</taxon>
        <taxon>Methanobacteriati</taxon>
        <taxon>Methanobacteriota</taxon>
        <taxon>Stenosarchaea group</taxon>
        <taxon>Halobacteria</taxon>
        <taxon>Halobacteriales</taxon>
        <taxon>Halobacteriaceae</taxon>
    </lineage>
</organism>
<dbReference type="RefSeq" id="WP_227261384.1">
    <property type="nucleotide sequence ID" value="NZ_BAAADU010000002.1"/>
</dbReference>
<comment type="caution">
    <text evidence="2">The sequence shown here is derived from an EMBL/GenBank/DDBJ whole genome shotgun (WGS) entry which is preliminary data.</text>
</comment>
<gene>
    <name evidence="2" type="ORF">GCM10009019_09100</name>
</gene>
<keyword evidence="3" id="KW-1185">Reference proteome</keyword>
<dbReference type="AlphaFoldDB" id="A0AAV3SZL1"/>
<reference evidence="2 3" key="1">
    <citation type="journal article" date="2019" name="Int. J. Syst. Evol. Microbiol.">
        <title>The Global Catalogue of Microorganisms (GCM) 10K type strain sequencing project: providing services to taxonomists for standard genome sequencing and annotation.</title>
        <authorList>
            <consortium name="The Broad Institute Genomics Platform"/>
            <consortium name="The Broad Institute Genome Sequencing Center for Infectious Disease"/>
            <person name="Wu L."/>
            <person name="Ma J."/>
        </authorList>
    </citation>
    <scope>NUCLEOTIDE SEQUENCE [LARGE SCALE GENOMIC DNA]</scope>
    <source>
        <strain evidence="2 3">JCM 16327</strain>
    </source>
</reference>
<dbReference type="InterPro" id="IPR058715">
    <property type="entry name" value="PDDEXK_nuclease-rel"/>
</dbReference>
<protein>
    <submittedName>
        <fullName evidence="2">Uncharacterized protein</fullName>
    </submittedName>
</protein>
<evidence type="ECO:0000313" key="3">
    <source>
        <dbReference type="Proteomes" id="UP001500194"/>
    </source>
</evidence>
<feature type="region of interest" description="Disordered" evidence="1">
    <location>
        <begin position="1"/>
        <end position="24"/>
    </location>
</feature>
<dbReference type="Pfam" id="PF25941">
    <property type="entry name" value="PDDEXK_16"/>
    <property type="match status" value="1"/>
</dbReference>
<dbReference type="Proteomes" id="UP001500194">
    <property type="component" value="Unassembled WGS sequence"/>
</dbReference>
<accession>A0AAV3SZL1</accession>